<gene>
    <name evidence="2" type="ORF">BDV96DRAFT_182291</name>
</gene>
<dbReference type="CDD" id="cd09902">
    <property type="entry name" value="H3TH_MKT1"/>
    <property type="match status" value="1"/>
</dbReference>
<dbReference type="PANTHER" id="PTHR11081">
    <property type="entry name" value="FLAP ENDONUCLEASE FAMILY MEMBER"/>
    <property type="match status" value="1"/>
</dbReference>
<accession>A0A6A5YWU8</accession>
<proteinExistence type="predicted"/>
<feature type="domain" description="XPG-I" evidence="1">
    <location>
        <begin position="141"/>
        <end position="216"/>
    </location>
</feature>
<evidence type="ECO:0000313" key="3">
    <source>
        <dbReference type="Proteomes" id="UP000799770"/>
    </source>
</evidence>
<dbReference type="Pfam" id="PF00867">
    <property type="entry name" value="XPG_I"/>
    <property type="match status" value="1"/>
</dbReference>
<dbReference type="InterPro" id="IPR006086">
    <property type="entry name" value="XPG-I_dom"/>
</dbReference>
<dbReference type="GO" id="GO:0003730">
    <property type="term" value="F:mRNA 3'-UTR binding"/>
    <property type="evidence" value="ECO:0007669"/>
    <property type="project" value="TreeGrafter"/>
</dbReference>
<dbReference type="Gene3D" id="3.40.50.1010">
    <property type="entry name" value="5'-nuclease"/>
    <property type="match status" value="1"/>
</dbReference>
<dbReference type="Proteomes" id="UP000799770">
    <property type="component" value="Unassembled WGS sequence"/>
</dbReference>
<protein>
    <submittedName>
        <fullName evidence="2">PIN domain-like protein</fullName>
    </submittedName>
</protein>
<dbReference type="GO" id="GO:0004518">
    <property type="term" value="F:nuclease activity"/>
    <property type="evidence" value="ECO:0007669"/>
    <property type="project" value="InterPro"/>
</dbReference>
<dbReference type="InterPro" id="IPR037314">
    <property type="entry name" value="MKT1_H3TH"/>
</dbReference>
<name>A0A6A5YWU8_9PLEO</name>
<dbReference type="AlphaFoldDB" id="A0A6A5YWU8"/>
<dbReference type="SUPFAM" id="SSF88723">
    <property type="entry name" value="PIN domain-like"/>
    <property type="match status" value="1"/>
</dbReference>
<dbReference type="InterPro" id="IPR029060">
    <property type="entry name" value="PIN-like_dom_sf"/>
</dbReference>
<dbReference type="SMART" id="SM00484">
    <property type="entry name" value="XPGI"/>
    <property type="match status" value="1"/>
</dbReference>
<dbReference type="EMBL" id="ML977334">
    <property type="protein sequence ID" value="KAF2111426.1"/>
    <property type="molecule type" value="Genomic_DNA"/>
</dbReference>
<sequence>MIRDFENWNTTLGELSNLEELQGARVGIDAADYIYNRILHRAGSEPLVPALGGLPLGLRKHIEDDLQYLSKYGIEAFFIFSGLDLAKQDDPFRERQLGAEVNAAAWSLYDNHQAEESVSKFGQSPYVTPEDLFPALQAIFVEHSVKFLVAPYSAWAELAYLEKNNHVQAISGSSEILLFDCDKVITKWEFESGTFTWIKRARCIADLKKFVSNGDISDDMFVDACMLAGNHFLPTLPNLDSQNRKEVKPLGAINMMISNGRTGISVVLNSQDDPRFQRIDYLDRFRRARLAVKHHPILTVDGHIKPLLDNETPNNTNEVRLWRMDTLFDLQSGACLHAKTFSMKHCLAHIPMRIVNANCTLAYWPTPTRRTLYIFLQRPGQRSPT</sequence>
<keyword evidence="3" id="KW-1185">Reference proteome</keyword>
<evidence type="ECO:0000313" key="2">
    <source>
        <dbReference type="EMBL" id="KAF2111426.1"/>
    </source>
</evidence>
<dbReference type="PANTHER" id="PTHR11081:SF32">
    <property type="entry name" value="POST-TRANSCRIPTIONAL REGULATOR MKT1"/>
    <property type="match status" value="1"/>
</dbReference>
<dbReference type="OrthoDB" id="17262at2759"/>
<reference evidence="2" key="1">
    <citation type="journal article" date="2020" name="Stud. Mycol.">
        <title>101 Dothideomycetes genomes: a test case for predicting lifestyles and emergence of pathogens.</title>
        <authorList>
            <person name="Haridas S."/>
            <person name="Albert R."/>
            <person name="Binder M."/>
            <person name="Bloem J."/>
            <person name="Labutti K."/>
            <person name="Salamov A."/>
            <person name="Andreopoulos B."/>
            <person name="Baker S."/>
            <person name="Barry K."/>
            <person name="Bills G."/>
            <person name="Bluhm B."/>
            <person name="Cannon C."/>
            <person name="Castanera R."/>
            <person name="Culley D."/>
            <person name="Daum C."/>
            <person name="Ezra D."/>
            <person name="Gonzalez J."/>
            <person name="Henrissat B."/>
            <person name="Kuo A."/>
            <person name="Liang C."/>
            <person name="Lipzen A."/>
            <person name="Lutzoni F."/>
            <person name="Magnuson J."/>
            <person name="Mondo S."/>
            <person name="Nolan M."/>
            <person name="Ohm R."/>
            <person name="Pangilinan J."/>
            <person name="Park H.-J."/>
            <person name="Ramirez L."/>
            <person name="Alfaro M."/>
            <person name="Sun H."/>
            <person name="Tritt A."/>
            <person name="Yoshinaga Y."/>
            <person name="Zwiers L.-H."/>
            <person name="Turgeon B."/>
            <person name="Goodwin S."/>
            <person name="Spatafora J."/>
            <person name="Crous P."/>
            <person name="Grigoriev I."/>
        </authorList>
    </citation>
    <scope>NUCLEOTIDE SEQUENCE</scope>
    <source>
        <strain evidence="2">CBS 627.86</strain>
    </source>
</reference>
<dbReference type="GO" id="GO:0006974">
    <property type="term" value="P:DNA damage response"/>
    <property type="evidence" value="ECO:0007669"/>
    <property type="project" value="UniProtKB-ARBA"/>
</dbReference>
<dbReference type="CDD" id="cd09858">
    <property type="entry name" value="PIN_MKT1"/>
    <property type="match status" value="1"/>
</dbReference>
<dbReference type="InterPro" id="IPR006084">
    <property type="entry name" value="XPG/Rad2"/>
</dbReference>
<organism evidence="2 3">
    <name type="scientific">Lophiotrema nucula</name>
    <dbReference type="NCBI Taxonomy" id="690887"/>
    <lineage>
        <taxon>Eukaryota</taxon>
        <taxon>Fungi</taxon>
        <taxon>Dikarya</taxon>
        <taxon>Ascomycota</taxon>
        <taxon>Pezizomycotina</taxon>
        <taxon>Dothideomycetes</taxon>
        <taxon>Pleosporomycetidae</taxon>
        <taxon>Pleosporales</taxon>
        <taxon>Lophiotremataceae</taxon>
        <taxon>Lophiotrema</taxon>
    </lineage>
</organism>
<evidence type="ECO:0000259" key="1">
    <source>
        <dbReference type="SMART" id="SM00484"/>
    </source>
</evidence>